<feature type="transmembrane region" description="Helical" evidence="1">
    <location>
        <begin position="275"/>
        <end position="298"/>
    </location>
</feature>
<comment type="caution">
    <text evidence="3">The sequence shown here is derived from an EMBL/GenBank/DDBJ whole genome shotgun (WGS) entry which is preliminary data.</text>
</comment>
<keyword evidence="1" id="KW-0472">Membrane</keyword>
<dbReference type="InterPro" id="IPR002656">
    <property type="entry name" value="Acyl_transf_3_dom"/>
</dbReference>
<evidence type="ECO:0000313" key="4">
    <source>
        <dbReference type="Proteomes" id="UP001427805"/>
    </source>
</evidence>
<dbReference type="InterPro" id="IPR050879">
    <property type="entry name" value="Acyltransferase_3"/>
</dbReference>
<gene>
    <name evidence="3" type="ORF">TPR58_13030</name>
</gene>
<organism evidence="3 4">
    <name type="scientific">Sphingomonas rustica</name>
    <dbReference type="NCBI Taxonomy" id="3103142"/>
    <lineage>
        <taxon>Bacteria</taxon>
        <taxon>Pseudomonadati</taxon>
        <taxon>Pseudomonadota</taxon>
        <taxon>Alphaproteobacteria</taxon>
        <taxon>Sphingomonadales</taxon>
        <taxon>Sphingomonadaceae</taxon>
        <taxon>Sphingomonas</taxon>
    </lineage>
</organism>
<feature type="transmembrane region" description="Helical" evidence="1">
    <location>
        <begin position="41"/>
        <end position="59"/>
    </location>
</feature>
<evidence type="ECO:0000313" key="3">
    <source>
        <dbReference type="EMBL" id="MEN3748093.1"/>
    </source>
</evidence>
<protein>
    <submittedName>
        <fullName evidence="3">Acyltransferase</fullName>
        <ecNumber evidence="3">2.3.-.-</ecNumber>
    </submittedName>
</protein>
<proteinExistence type="predicted"/>
<feature type="transmembrane region" description="Helical" evidence="1">
    <location>
        <begin position="161"/>
        <end position="182"/>
    </location>
</feature>
<dbReference type="EC" id="2.3.-.-" evidence="3"/>
<feature type="transmembrane region" description="Helical" evidence="1">
    <location>
        <begin position="246"/>
        <end position="263"/>
    </location>
</feature>
<evidence type="ECO:0000259" key="2">
    <source>
        <dbReference type="Pfam" id="PF01757"/>
    </source>
</evidence>
<name>A0ABV0BAS3_9SPHN</name>
<dbReference type="PANTHER" id="PTHR23028">
    <property type="entry name" value="ACETYLTRANSFERASE"/>
    <property type="match status" value="1"/>
</dbReference>
<dbReference type="Proteomes" id="UP001427805">
    <property type="component" value="Unassembled WGS sequence"/>
</dbReference>
<feature type="transmembrane region" description="Helical" evidence="1">
    <location>
        <begin position="352"/>
        <end position="376"/>
    </location>
</feature>
<feature type="transmembrane region" description="Helical" evidence="1">
    <location>
        <begin position="310"/>
        <end position="331"/>
    </location>
</feature>
<keyword evidence="1" id="KW-0812">Transmembrane</keyword>
<dbReference type="PANTHER" id="PTHR23028:SF131">
    <property type="entry name" value="BLR2367 PROTEIN"/>
    <property type="match status" value="1"/>
</dbReference>
<reference evidence="3 4" key="1">
    <citation type="submission" date="2024-05" db="EMBL/GenBank/DDBJ databases">
        <title>Sphingomonas sp. HF-S3 16S ribosomal RNA gene Genome sequencing and assembly.</title>
        <authorList>
            <person name="Lee H."/>
        </authorList>
    </citation>
    <scope>NUCLEOTIDE SEQUENCE [LARGE SCALE GENOMIC DNA]</scope>
    <source>
        <strain evidence="3 4">HF-S3</strain>
    </source>
</reference>
<dbReference type="EMBL" id="JBDIZK010000007">
    <property type="protein sequence ID" value="MEN3748093.1"/>
    <property type="molecule type" value="Genomic_DNA"/>
</dbReference>
<feature type="transmembrane region" description="Helical" evidence="1">
    <location>
        <begin position="194"/>
        <end position="212"/>
    </location>
</feature>
<keyword evidence="3" id="KW-0808">Transferase</keyword>
<keyword evidence="4" id="KW-1185">Reference proteome</keyword>
<keyword evidence="1" id="KW-1133">Transmembrane helix</keyword>
<dbReference type="RefSeq" id="WP_346247107.1">
    <property type="nucleotide sequence ID" value="NZ_JBDIZK010000007.1"/>
</dbReference>
<feature type="domain" description="Acyltransferase 3" evidence="2">
    <location>
        <begin position="10"/>
        <end position="324"/>
    </location>
</feature>
<dbReference type="Pfam" id="PF01757">
    <property type="entry name" value="Acyl_transf_3"/>
    <property type="match status" value="1"/>
</dbReference>
<feature type="transmembrane region" description="Helical" evidence="1">
    <location>
        <begin position="80"/>
        <end position="98"/>
    </location>
</feature>
<feature type="transmembrane region" description="Helical" evidence="1">
    <location>
        <begin position="129"/>
        <end position="149"/>
    </location>
</feature>
<feature type="transmembrane region" description="Helical" evidence="1">
    <location>
        <begin position="224"/>
        <end position="240"/>
    </location>
</feature>
<sequence>MRGAAHEFDALTGLRGLAAIAVVFAHAENAAGVERWMPGQPFVDLFFALSGFVISYVYLRSDRIDWQAYSVARFARIYPLHIATAAAMAGAGVLFATMQGEPMPAYYSLAQVAREITLTMAMPLAGSEWIMNGPAWSISVEWWVYFLIFPPLALIHRRIGFASSALCFALLALILVVAIYALPADHQVTRGWIAFSRAAIGFIGGWVAYRAFARGWVPSGRTANLLAIATLIGLFAAPALVDDHAFFLILVYPFLIWALAGTNSTAAKLCAARPVMWLGTLSYSIYLIHPLVLKLLLAADKLIMPIEGRLAWVSLTVGVTLVAGMVSYRYLELPAREKLRSIRLPDHRGPVGALNGSRLGYLMSLAAVSTGLIVVADL</sequence>
<keyword evidence="3" id="KW-0012">Acyltransferase</keyword>
<dbReference type="GO" id="GO:0016746">
    <property type="term" value="F:acyltransferase activity"/>
    <property type="evidence" value="ECO:0007669"/>
    <property type="project" value="UniProtKB-KW"/>
</dbReference>
<evidence type="ECO:0000256" key="1">
    <source>
        <dbReference type="SAM" id="Phobius"/>
    </source>
</evidence>
<accession>A0ABV0BAS3</accession>